<organism evidence="4 5">
    <name type="scientific">Ophiocordyceps australis</name>
    <dbReference type="NCBI Taxonomy" id="1399860"/>
    <lineage>
        <taxon>Eukaryota</taxon>
        <taxon>Fungi</taxon>
        <taxon>Dikarya</taxon>
        <taxon>Ascomycota</taxon>
        <taxon>Pezizomycotina</taxon>
        <taxon>Sordariomycetes</taxon>
        <taxon>Hypocreomycetidae</taxon>
        <taxon>Hypocreales</taxon>
        <taxon>Ophiocordycipitaceae</taxon>
        <taxon>Ophiocordyceps</taxon>
    </lineage>
</organism>
<evidence type="ECO:0000259" key="3">
    <source>
        <dbReference type="PROSITE" id="PS51212"/>
    </source>
</evidence>
<proteinExistence type="predicted"/>
<feature type="region of interest" description="Disordered" evidence="2">
    <location>
        <begin position="130"/>
        <end position="161"/>
    </location>
</feature>
<feature type="compositionally biased region" description="Polar residues" evidence="2">
    <location>
        <begin position="288"/>
        <end position="303"/>
    </location>
</feature>
<name>A0A2C5ZKW4_9HYPO</name>
<comment type="caution">
    <text evidence="4">The sequence shown here is derived from an EMBL/GenBank/DDBJ whole genome shotgun (WGS) entry which is preliminary data.</text>
</comment>
<dbReference type="InterPro" id="IPR002889">
    <property type="entry name" value="WSC_carb-bd"/>
</dbReference>
<evidence type="ECO:0000256" key="1">
    <source>
        <dbReference type="ARBA" id="ARBA00022737"/>
    </source>
</evidence>
<dbReference type="OrthoDB" id="2019572at2759"/>
<gene>
    <name evidence="4" type="ORF">CDD82_5361</name>
</gene>
<feature type="domain" description="WSC" evidence="3">
    <location>
        <begin position="323"/>
        <end position="419"/>
    </location>
</feature>
<dbReference type="EMBL" id="NJEU01000049">
    <property type="protein sequence ID" value="PHH82635.1"/>
    <property type="molecule type" value="Genomic_DNA"/>
</dbReference>
<feature type="compositionally biased region" description="Polar residues" evidence="2">
    <location>
        <begin position="271"/>
        <end position="280"/>
    </location>
</feature>
<dbReference type="AlphaFoldDB" id="A0A2C5ZKW4"/>
<keyword evidence="5" id="KW-1185">Reference proteome</keyword>
<accession>A0A2C5ZKW4</accession>
<reference evidence="4 5" key="1">
    <citation type="submission" date="2017-06" db="EMBL/GenBank/DDBJ databases">
        <title>Ant-infecting Ophiocordyceps genomes reveal a high diversity of potential behavioral manipulation genes and a possible major role for enterotoxins.</title>
        <authorList>
            <person name="De Bekker C."/>
            <person name="Evans H.C."/>
            <person name="Brachmann A."/>
            <person name="Hughes D.P."/>
        </authorList>
    </citation>
    <scope>NUCLEOTIDE SEQUENCE [LARGE SCALE GENOMIC DNA]</scope>
    <source>
        <strain evidence="4 5">1348a</strain>
    </source>
</reference>
<feature type="region of interest" description="Disordered" evidence="2">
    <location>
        <begin position="266"/>
        <end position="319"/>
    </location>
</feature>
<dbReference type="Proteomes" id="UP000224854">
    <property type="component" value="Unassembled WGS sequence"/>
</dbReference>
<sequence length="457" mass="47138">MGRDIGSSLSWETWNEAQALRGVLDLGVLVINIITSTMRATTRLNPGIVAVLDDVTAIVYSAAHQLEEPLCAMSQIVQGIALEAILPCSSAAKGPVSINVVTLSPTPTGQGDASGCNAPWNGIPLETYGPVPPPSTILPSDAAYTQQPPQQDASGYGTEDGSLKPTYTLSTSCPVLQPAPCPTCPSCDDCPCKQCTTAEGYTDSATRLPSDGCPCPGRGSRCADCPDGWFCAPQETPAQSVPCGVGWPCFHCGSGWFCPGEDNGAPAPTAGPSSETSSVGMTPLPGAATTTVQTPVSSPNGQVESLPRPSESAGGEANGQGSDWSYLGCFQDATDRTLVGATSVEVLRGDMNKTRCIGHCFSQGYHFAGTEYSQECWCGTSMRQDAVKLSDEACNMKCQGDQEATLCGGEWAVSVYMCQAPRAADNGLSAGTMGGSAEAVAGAHDETKAATMVALGF</sequence>
<dbReference type="SMART" id="SM00321">
    <property type="entry name" value="WSC"/>
    <property type="match status" value="1"/>
</dbReference>
<keyword evidence="1" id="KW-0677">Repeat</keyword>
<evidence type="ECO:0000313" key="5">
    <source>
        <dbReference type="Proteomes" id="UP000224854"/>
    </source>
</evidence>
<dbReference type="PANTHER" id="PTHR45964">
    <property type="entry name" value="WSCD FAMILY MEMBER CG9164"/>
    <property type="match status" value="1"/>
</dbReference>
<dbReference type="PROSITE" id="PS51212">
    <property type="entry name" value="WSC"/>
    <property type="match status" value="1"/>
</dbReference>
<feature type="compositionally biased region" description="Polar residues" evidence="2">
    <location>
        <begin position="143"/>
        <end position="153"/>
    </location>
</feature>
<evidence type="ECO:0000256" key="2">
    <source>
        <dbReference type="SAM" id="MobiDB-lite"/>
    </source>
</evidence>
<dbReference type="PANTHER" id="PTHR45964:SF5">
    <property type="entry name" value="WSCD FAMILY MEMBER CG9164"/>
    <property type="match status" value="1"/>
</dbReference>
<dbReference type="InterPro" id="IPR051589">
    <property type="entry name" value="Sialate-O-sulfotransferase"/>
</dbReference>
<protein>
    <recommendedName>
        <fullName evidence="3">WSC domain-containing protein</fullName>
    </recommendedName>
</protein>
<dbReference type="Pfam" id="PF01822">
    <property type="entry name" value="WSC"/>
    <property type="match status" value="1"/>
</dbReference>
<evidence type="ECO:0000313" key="4">
    <source>
        <dbReference type="EMBL" id="PHH82635.1"/>
    </source>
</evidence>